<keyword evidence="10" id="KW-1185">Reference proteome</keyword>
<name>A0A4R4N796_9ACTN</name>
<comment type="caution">
    <text evidence="9">The sequence shown here is derived from an EMBL/GenBank/DDBJ whole genome shotgun (WGS) entry which is preliminary data.</text>
</comment>
<dbReference type="InterPro" id="IPR002781">
    <property type="entry name" value="TM_pro_TauE-like"/>
</dbReference>
<feature type="transmembrane region" description="Helical" evidence="8">
    <location>
        <begin position="51"/>
        <end position="74"/>
    </location>
</feature>
<dbReference type="InterPro" id="IPR052017">
    <property type="entry name" value="TSUP"/>
</dbReference>
<protein>
    <recommendedName>
        <fullName evidence="8">Probable membrane transporter protein</fullName>
    </recommendedName>
</protein>
<keyword evidence="3" id="KW-0813">Transport</keyword>
<comment type="subcellular location">
    <subcellularLocation>
        <location evidence="1 8">Cell membrane</location>
        <topology evidence="1 8">Multi-pass membrane protein</topology>
    </subcellularLocation>
</comment>
<evidence type="ECO:0000313" key="10">
    <source>
        <dbReference type="Proteomes" id="UP000295157"/>
    </source>
</evidence>
<feature type="transmembrane region" description="Helical" evidence="8">
    <location>
        <begin position="246"/>
        <end position="264"/>
    </location>
</feature>
<feature type="transmembrane region" description="Helical" evidence="8">
    <location>
        <begin position="197"/>
        <end position="213"/>
    </location>
</feature>
<dbReference type="EMBL" id="SMJZ01000083">
    <property type="protein sequence ID" value="TDC04731.1"/>
    <property type="molecule type" value="Genomic_DNA"/>
</dbReference>
<accession>A0A4R4N796</accession>
<keyword evidence="4 8" id="KW-1003">Cell membrane</keyword>
<evidence type="ECO:0000256" key="2">
    <source>
        <dbReference type="ARBA" id="ARBA00009142"/>
    </source>
</evidence>
<evidence type="ECO:0000256" key="6">
    <source>
        <dbReference type="ARBA" id="ARBA00022989"/>
    </source>
</evidence>
<comment type="similarity">
    <text evidence="2 8">Belongs to the 4-toluene sulfonate uptake permease (TSUP) (TC 2.A.102) family.</text>
</comment>
<evidence type="ECO:0000256" key="8">
    <source>
        <dbReference type="RuleBase" id="RU363041"/>
    </source>
</evidence>
<dbReference type="PANTHER" id="PTHR30269">
    <property type="entry name" value="TRANSMEMBRANE PROTEIN YFCA"/>
    <property type="match status" value="1"/>
</dbReference>
<sequence>MNTLPLIEAGAGRRATMLDPLQLLVLAGAGFLAGAVNGVAGGGSLISFPALMAMGYSPIAANVTSALATLPGYVGGLVGYRDELPAVRPQVPRLSVVSACGAVCGAAILLAAPPEQFESIVPFLVLVSVVALALQKSLARRVGGDRAAGGGHALLAGQFVVAMYGGYFAAGLGVMMLAVLGTFLADDLHRLNALKSALSLVVGLISALCFSVFGPVEWIPVAVMSLTGLAGGRSGVVLARRVPPHVLRWLIVGFGLILSVALFVR</sequence>
<dbReference type="AlphaFoldDB" id="A0A4R4N796"/>
<evidence type="ECO:0000256" key="4">
    <source>
        <dbReference type="ARBA" id="ARBA00022475"/>
    </source>
</evidence>
<dbReference type="Pfam" id="PF01925">
    <property type="entry name" value="TauE"/>
    <property type="match status" value="1"/>
</dbReference>
<feature type="transmembrane region" description="Helical" evidence="8">
    <location>
        <begin position="94"/>
        <end position="112"/>
    </location>
</feature>
<dbReference type="GO" id="GO:0005886">
    <property type="term" value="C:plasma membrane"/>
    <property type="evidence" value="ECO:0007669"/>
    <property type="project" value="UniProtKB-SubCell"/>
</dbReference>
<dbReference type="PANTHER" id="PTHR30269:SF0">
    <property type="entry name" value="MEMBRANE TRANSPORTER PROTEIN YFCA-RELATED"/>
    <property type="match status" value="1"/>
</dbReference>
<dbReference type="Proteomes" id="UP000295157">
    <property type="component" value="Unassembled WGS sequence"/>
</dbReference>
<evidence type="ECO:0000256" key="1">
    <source>
        <dbReference type="ARBA" id="ARBA00004651"/>
    </source>
</evidence>
<proteinExistence type="inferred from homology"/>
<keyword evidence="5 8" id="KW-0812">Transmembrane</keyword>
<evidence type="ECO:0000256" key="3">
    <source>
        <dbReference type="ARBA" id="ARBA00022448"/>
    </source>
</evidence>
<evidence type="ECO:0000256" key="5">
    <source>
        <dbReference type="ARBA" id="ARBA00022692"/>
    </source>
</evidence>
<keyword evidence="6 8" id="KW-1133">Transmembrane helix</keyword>
<organism evidence="9 10">
    <name type="scientific">Nonomuraea longispora</name>
    <dbReference type="NCBI Taxonomy" id="1848320"/>
    <lineage>
        <taxon>Bacteria</taxon>
        <taxon>Bacillati</taxon>
        <taxon>Actinomycetota</taxon>
        <taxon>Actinomycetes</taxon>
        <taxon>Streptosporangiales</taxon>
        <taxon>Streptosporangiaceae</taxon>
        <taxon>Nonomuraea</taxon>
    </lineage>
</organism>
<evidence type="ECO:0000313" key="9">
    <source>
        <dbReference type="EMBL" id="TDC04731.1"/>
    </source>
</evidence>
<keyword evidence="7 8" id="KW-0472">Membrane</keyword>
<evidence type="ECO:0000256" key="7">
    <source>
        <dbReference type="ARBA" id="ARBA00023136"/>
    </source>
</evidence>
<feature type="transmembrane region" description="Helical" evidence="8">
    <location>
        <begin position="159"/>
        <end position="185"/>
    </location>
</feature>
<gene>
    <name evidence="9" type="ORF">E1267_21950</name>
</gene>
<feature type="transmembrane region" description="Helical" evidence="8">
    <location>
        <begin position="20"/>
        <end position="39"/>
    </location>
</feature>
<dbReference type="OrthoDB" id="3782574at2"/>
<reference evidence="9 10" key="1">
    <citation type="submission" date="2019-02" db="EMBL/GenBank/DDBJ databases">
        <title>Draft genome sequences of novel Actinobacteria.</title>
        <authorList>
            <person name="Sahin N."/>
            <person name="Ay H."/>
            <person name="Saygin H."/>
        </authorList>
    </citation>
    <scope>NUCLEOTIDE SEQUENCE [LARGE SCALE GENOMIC DNA]</scope>
    <source>
        <strain evidence="9 10">KC201</strain>
    </source>
</reference>